<sequence length="170" mass="19280">MKPKSKSSRRIALGRRGRQRRAGQARGCGRGGAARRAREPVFRFAPRRNRRRYSLQGLAREGEDRDFLRNVAPTYFHRFELEGEGKTYRNCSWRVRKAEAEKTPERRGENGTESPRAFRTPPPPPTRSAPEVGLSSPTFRSLVGALPTARTAFLRAQKCRTRACKADPAE</sequence>
<dbReference type="Proteomes" id="UP001162501">
    <property type="component" value="Chromosome 16"/>
</dbReference>
<protein>
    <submittedName>
        <fullName evidence="1">Uncharacterized protein</fullName>
    </submittedName>
</protein>
<organism evidence="1 2">
    <name type="scientific">Rangifer tarandus platyrhynchus</name>
    <name type="common">Svalbard reindeer</name>
    <dbReference type="NCBI Taxonomy" id="3082113"/>
    <lineage>
        <taxon>Eukaryota</taxon>
        <taxon>Metazoa</taxon>
        <taxon>Chordata</taxon>
        <taxon>Craniata</taxon>
        <taxon>Vertebrata</taxon>
        <taxon>Euteleostomi</taxon>
        <taxon>Mammalia</taxon>
        <taxon>Eutheria</taxon>
        <taxon>Laurasiatheria</taxon>
        <taxon>Artiodactyla</taxon>
        <taxon>Ruminantia</taxon>
        <taxon>Pecora</taxon>
        <taxon>Cervidae</taxon>
        <taxon>Odocoileinae</taxon>
        <taxon>Rangifer</taxon>
    </lineage>
</organism>
<evidence type="ECO:0000313" key="1">
    <source>
        <dbReference type="EMBL" id="CAI9696345.1"/>
    </source>
</evidence>
<dbReference type="EMBL" id="OX596100">
    <property type="protein sequence ID" value="CAI9696345.1"/>
    <property type="molecule type" value="Genomic_DNA"/>
</dbReference>
<name>A0ACB0E6U4_RANTA</name>
<reference evidence="1" key="1">
    <citation type="submission" date="2023-05" db="EMBL/GenBank/DDBJ databases">
        <authorList>
            <consortium name="ELIXIR-Norway"/>
        </authorList>
    </citation>
    <scope>NUCLEOTIDE SEQUENCE</scope>
</reference>
<evidence type="ECO:0000313" key="2">
    <source>
        <dbReference type="Proteomes" id="UP001162501"/>
    </source>
</evidence>
<accession>A0ACB0E6U4</accession>
<proteinExistence type="predicted"/>
<gene>
    <name evidence="1" type="ORF">MRATA1EN3_LOCUS7558</name>
</gene>